<protein>
    <submittedName>
        <fullName evidence="1">Branched chain amino acid aminotransferase</fullName>
    </submittedName>
</protein>
<accession>A0A7J4TL08</accession>
<dbReference type="InterPro" id="IPR036038">
    <property type="entry name" value="Aminotransferase-like"/>
</dbReference>
<dbReference type="EMBL" id="DUHE01000210">
    <property type="protein sequence ID" value="HII84667.1"/>
    <property type="molecule type" value="Genomic_DNA"/>
</dbReference>
<evidence type="ECO:0000313" key="1">
    <source>
        <dbReference type="EMBL" id="HII84667.1"/>
    </source>
</evidence>
<keyword evidence="1" id="KW-0808">Transferase</keyword>
<keyword evidence="1" id="KW-0032">Aminotransferase</keyword>
<comment type="caution">
    <text evidence="1">The sequence shown here is derived from an EMBL/GenBank/DDBJ whole genome shotgun (WGS) entry which is preliminary data.</text>
</comment>
<dbReference type="Proteomes" id="UP000586031">
    <property type="component" value="Unassembled WGS sequence"/>
</dbReference>
<organism evidence="1 2">
    <name type="scientific">Methanobacterium subterraneum</name>
    <dbReference type="NCBI Taxonomy" id="59277"/>
    <lineage>
        <taxon>Archaea</taxon>
        <taxon>Methanobacteriati</taxon>
        <taxon>Methanobacteriota</taxon>
        <taxon>Methanomada group</taxon>
        <taxon>Methanobacteria</taxon>
        <taxon>Methanobacteriales</taxon>
        <taxon>Methanobacteriaceae</taxon>
        <taxon>Methanobacterium</taxon>
    </lineage>
</organism>
<evidence type="ECO:0000313" key="2">
    <source>
        <dbReference type="Proteomes" id="UP000586031"/>
    </source>
</evidence>
<reference evidence="2" key="1">
    <citation type="journal article" date="2020" name="bioRxiv">
        <title>A rank-normalized archaeal taxonomy based on genome phylogeny resolves widespread incomplete and uneven classifications.</title>
        <authorList>
            <person name="Rinke C."/>
            <person name="Chuvochina M."/>
            <person name="Mussig A.J."/>
            <person name="Chaumeil P.-A."/>
            <person name="Waite D.W."/>
            <person name="Whitman W.B."/>
            <person name="Parks D.H."/>
            <person name="Hugenholtz P."/>
        </authorList>
    </citation>
    <scope>NUCLEOTIDE SEQUENCE [LARGE SCALE GENOMIC DNA]</scope>
</reference>
<dbReference type="GO" id="GO:0008483">
    <property type="term" value="F:transaminase activity"/>
    <property type="evidence" value="ECO:0007669"/>
    <property type="project" value="UniProtKB-KW"/>
</dbReference>
<dbReference type="SUPFAM" id="SSF56752">
    <property type="entry name" value="D-aminoacid aminotransferase-like PLP-dependent enzymes"/>
    <property type="match status" value="1"/>
</dbReference>
<sequence>MAFDESGKIWFNGEFVDWKEANVHALSHVVHYGSSVFEGIRCYNTKKGPAVFRLAEHV</sequence>
<dbReference type="AlphaFoldDB" id="A0A7J4TL08"/>
<name>A0A7J4TL08_9EURY</name>
<gene>
    <name evidence="1" type="ORF">HA271_07525</name>
</gene>
<proteinExistence type="predicted"/>
<feature type="non-terminal residue" evidence="1">
    <location>
        <position position="58"/>
    </location>
</feature>
<dbReference type="Gene3D" id="3.30.470.10">
    <property type="match status" value="1"/>
</dbReference>
<dbReference type="InterPro" id="IPR043131">
    <property type="entry name" value="BCAT-like_N"/>
</dbReference>